<comment type="caution">
    <text evidence="1">The sequence shown here is derived from an EMBL/GenBank/DDBJ whole genome shotgun (WGS) entry which is preliminary data.</text>
</comment>
<name>A0A212CAR9_CEREH</name>
<protein>
    <submittedName>
        <fullName evidence="1">Uncharacterized protein</fullName>
    </submittedName>
</protein>
<dbReference type="Proteomes" id="UP000242450">
    <property type="component" value="Chromosome 23"/>
</dbReference>
<evidence type="ECO:0000313" key="2">
    <source>
        <dbReference type="Proteomes" id="UP000242450"/>
    </source>
</evidence>
<keyword evidence="2" id="KW-1185">Reference proteome</keyword>
<sequence>MPEMEKGPRLPGKTA</sequence>
<accession>A0A212CAR9</accession>
<evidence type="ECO:0000313" key="1">
    <source>
        <dbReference type="EMBL" id="OWK03085.1"/>
    </source>
</evidence>
<gene>
    <name evidence="1" type="ORF">Celaphus_00007602</name>
</gene>
<proteinExistence type="predicted"/>
<reference evidence="1 2" key="1">
    <citation type="journal article" date="2018" name="Mol. Genet. Genomics">
        <title>The red deer Cervus elaphus genome CerEla1.0: sequencing, annotating, genes, and chromosomes.</title>
        <authorList>
            <person name="Bana N.A."/>
            <person name="Nyiri A."/>
            <person name="Nagy J."/>
            <person name="Frank K."/>
            <person name="Nagy T."/>
            <person name="Steger V."/>
            <person name="Schiller M."/>
            <person name="Lakatos P."/>
            <person name="Sugar L."/>
            <person name="Horn P."/>
            <person name="Barta E."/>
            <person name="Orosz L."/>
        </authorList>
    </citation>
    <scope>NUCLEOTIDE SEQUENCE [LARGE SCALE GENOMIC DNA]</scope>
    <source>
        <strain evidence="1">Hungarian</strain>
    </source>
</reference>
<organism evidence="1 2">
    <name type="scientific">Cervus elaphus hippelaphus</name>
    <name type="common">European red deer</name>
    <dbReference type="NCBI Taxonomy" id="46360"/>
    <lineage>
        <taxon>Eukaryota</taxon>
        <taxon>Metazoa</taxon>
        <taxon>Chordata</taxon>
        <taxon>Craniata</taxon>
        <taxon>Vertebrata</taxon>
        <taxon>Euteleostomi</taxon>
        <taxon>Mammalia</taxon>
        <taxon>Eutheria</taxon>
        <taxon>Laurasiatheria</taxon>
        <taxon>Artiodactyla</taxon>
        <taxon>Ruminantia</taxon>
        <taxon>Pecora</taxon>
        <taxon>Cervidae</taxon>
        <taxon>Cervinae</taxon>
        <taxon>Cervus</taxon>
    </lineage>
</organism>
<dbReference type="EMBL" id="MKHE01000023">
    <property type="protein sequence ID" value="OWK03085.1"/>
    <property type="molecule type" value="Genomic_DNA"/>
</dbReference>